<dbReference type="GO" id="GO:0016887">
    <property type="term" value="F:ATP hydrolysis activity"/>
    <property type="evidence" value="ECO:0007669"/>
    <property type="project" value="InterPro"/>
</dbReference>
<organism evidence="2 3">
    <name type="scientific">Achromobacter ruhlandii</name>
    <dbReference type="NCBI Taxonomy" id="72557"/>
    <lineage>
        <taxon>Bacteria</taxon>
        <taxon>Pseudomonadati</taxon>
        <taxon>Pseudomonadota</taxon>
        <taxon>Betaproteobacteria</taxon>
        <taxon>Burkholderiales</taxon>
        <taxon>Alcaligenaceae</taxon>
        <taxon>Achromobacter</taxon>
    </lineage>
</organism>
<dbReference type="SUPFAM" id="SSF52540">
    <property type="entry name" value="P-loop containing nucleoside triphosphate hydrolases"/>
    <property type="match status" value="1"/>
</dbReference>
<proteinExistence type="predicted"/>
<dbReference type="Pfam" id="PF13304">
    <property type="entry name" value="AAA_21"/>
    <property type="match status" value="1"/>
</dbReference>
<evidence type="ECO:0000313" key="2">
    <source>
        <dbReference type="EMBL" id="CAB3905924.1"/>
    </source>
</evidence>
<reference evidence="2 3" key="1">
    <citation type="submission" date="2020-04" db="EMBL/GenBank/DDBJ databases">
        <authorList>
            <person name="De Canck E."/>
        </authorList>
    </citation>
    <scope>NUCLEOTIDE SEQUENCE [LARGE SCALE GENOMIC DNA]</scope>
    <source>
        <strain evidence="2 3">LMG 3328</strain>
    </source>
</reference>
<dbReference type="AlphaFoldDB" id="A0A2M9GV42"/>
<evidence type="ECO:0000259" key="1">
    <source>
        <dbReference type="Pfam" id="PF13304"/>
    </source>
</evidence>
<dbReference type="RefSeq" id="WP_100508753.1">
    <property type="nucleotide sequence ID" value="NZ_CADILE010000014.1"/>
</dbReference>
<dbReference type="EMBL" id="CADILE010000014">
    <property type="protein sequence ID" value="CAB3905924.1"/>
    <property type="molecule type" value="Genomic_DNA"/>
</dbReference>
<gene>
    <name evidence="2" type="ORF">LMG3328_04541</name>
</gene>
<dbReference type="InterPro" id="IPR027417">
    <property type="entry name" value="P-loop_NTPase"/>
</dbReference>
<dbReference type="Gene3D" id="3.40.50.300">
    <property type="entry name" value="P-loop containing nucleotide triphosphate hydrolases"/>
    <property type="match status" value="1"/>
</dbReference>
<dbReference type="PANTHER" id="PTHR40396:SF1">
    <property type="entry name" value="ATPASE AAA-TYPE CORE DOMAIN-CONTAINING PROTEIN"/>
    <property type="match status" value="1"/>
</dbReference>
<dbReference type="Proteomes" id="UP000494122">
    <property type="component" value="Unassembled WGS sequence"/>
</dbReference>
<name>A0A2M9GV42_9BURK</name>
<dbReference type="GO" id="GO:0005524">
    <property type="term" value="F:ATP binding"/>
    <property type="evidence" value="ECO:0007669"/>
    <property type="project" value="InterPro"/>
</dbReference>
<accession>A0A2M9GV42</accession>
<protein>
    <recommendedName>
        <fullName evidence="1">ATPase AAA-type core domain-containing protein</fullName>
    </recommendedName>
</protein>
<dbReference type="PANTHER" id="PTHR40396">
    <property type="entry name" value="ATPASE-LIKE PROTEIN"/>
    <property type="match status" value="1"/>
</dbReference>
<sequence>MLIEFSASNYRSIRERQTLSMVAAPRLGKKQNVLEHGLDEKFPNLLKAAVIYGPNASGKSALVSAMGILPMIIGRGPEYFGRHLPISPFRFDASLTAEPSFFEIHFIQQGLRYQYEVAMTVERIVEEKLVVYPKGREQLLFHRYSSSKTVGEKYEFGPIFEGGTELRNAWVNLTGPRVLFLGQAVRNSNESLTQLRLPYDWIAAMYPMQKDSLSEWAESSEELVGDHEEFCDELAEFLRTVDVPVSEIRVEKFTAPMRNSKTKNSAFEEESETQRTIYTHTTDLGSAEFDSYEESDGTRNLIGFWLPYSIMIDRVKPSFKLLIVDELDSSLHPSIVSALVSRHMNSGGNGQLIFTTHDTRLMKENILRRDQFWVTERDSNGATQLRSIHDFSGREGEDVEKRYFEGRYRGLPILPRGME</sequence>
<dbReference type="InterPro" id="IPR003959">
    <property type="entry name" value="ATPase_AAA_core"/>
</dbReference>
<evidence type="ECO:0000313" key="3">
    <source>
        <dbReference type="Proteomes" id="UP000494122"/>
    </source>
</evidence>
<feature type="domain" description="ATPase AAA-type core" evidence="1">
    <location>
        <begin position="49"/>
        <end position="362"/>
    </location>
</feature>